<dbReference type="AlphaFoldDB" id="A0A7W8N4L7"/>
<dbReference type="PANTHER" id="PTHR47199">
    <property type="entry name" value="PHOTOSYSTEM II STABILITY/ASSEMBLY FACTOR HCF136, CHLOROPLASTIC"/>
    <property type="match status" value="1"/>
</dbReference>
<organism evidence="2 3">
    <name type="scientific">Tunturiibacter lichenicola</name>
    <dbReference type="NCBI Taxonomy" id="2051959"/>
    <lineage>
        <taxon>Bacteria</taxon>
        <taxon>Pseudomonadati</taxon>
        <taxon>Acidobacteriota</taxon>
        <taxon>Terriglobia</taxon>
        <taxon>Terriglobales</taxon>
        <taxon>Acidobacteriaceae</taxon>
        <taxon>Tunturiibacter</taxon>
    </lineage>
</organism>
<evidence type="ECO:0000313" key="3">
    <source>
        <dbReference type="Proteomes" id="UP000569092"/>
    </source>
</evidence>
<comment type="caution">
    <text evidence="2">The sequence shown here is derived from an EMBL/GenBank/DDBJ whole genome shotgun (WGS) entry which is preliminary data.</text>
</comment>
<dbReference type="EMBL" id="JACHDZ010000002">
    <property type="protein sequence ID" value="MBB5343696.1"/>
    <property type="molecule type" value="Genomic_DNA"/>
</dbReference>
<dbReference type="SUPFAM" id="SSF110296">
    <property type="entry name" value="Oligoxyloglucan reducing end-specific cellobiohydrolase"/>
    <property type="match status" value="1"/>
</dbReference>
<accession>A0A7W8N4L7</accession>
<sequence length="372" mass="39926">MSKRLLFFLVLITAAPVGYAQEAWKGHYQPTLVPQQSGTTQLLIAVSPVNSRVVWAAGAGGTYVVTTDGGSTWKSGVVPGAEGLQFRDVQGVSDRVAYLMSIGNDTGDFRIYKTEDAGAHWTIQFTNKTANAFYDCFAFWGPDRGIAHSDSVDGVFPDIRTSDGSTWQSIARSMPPALPGEASFSSSGTCITTEGWQNAWIATGGSSTSRILATRDGGYSWNAYDTPLVSNANAGGFSVAFRDPWHGIVGGGDLTSNSAAQAATSDNGGQRWTLTTKPPTPGAIFCLAYVRGVEHKDDWRHRDDFDHEPDRSVVITTETQPNFTSGAAAWSPDEGQTWIKLPDVSGYWGVAFANPEAGWFVGNNGQILKISF</sequence>
<proteinExistence type="predicted"/>
<dbReference type="Proteomes" id="UP000569092">
    <property type="component" value="Unassembled WGS sequence"/>
</dbReference>
<evidence type="ECO:0000313" key="2">
    <source>
        <dbReference type="EMBL" id="MBB5343696.1"/>
    </source>
</evidence>
<dbReference type="Gene3D" id="2.130.10.10">
    <property type="entry name" value="YVTN repeat-like/Quinoprotein amine dehydrogenase"/>
    <property type="match status" value="1"/>
</dbReference>
<feature type="signal peptide" evidence="1">
    <location>
        <begin position="1"/>
        <end position="20"/>
    </location>
</feature>
<reference evidence="2 3" key="1">
    <citation type="submission" date="2020-08" db="EMBL/GenBank/DDBJ databases">
        <title>Genomic Encyclopedia of Type Strains, Phase IV (KMG-V): Genome sequencing to study the core and pangenomes of soil and plant-associated prokaryotes.</title>
        <authorList>
            <person name="Whitman W."/>
        </authorList>
    </citation>
    <scope>NUCLEOTIDE SEQUENCE [LARGE SCALE GENOMIC DNA]</scope>
    <source>
        <strain evidence="2 3">M8US30</strain>
    </source>
</reference>
<dbReference type="InterPro" id="IPR015943">
    <property type="entry name" value="WD40/YVTN_repeat-like_dom_sf"/>
</dbReference>
<name>A0A7W8N4L7_9BACT</name>
<protein>
    <submittedName>
        <fullName evidence="2">Photosystem II stability/assembly factor-like uncharacterized protein</fullName>
    </submittedName>
</protein>
<feature type="chain" id="PRO_5030735436" evidence="1">
    <location>
        <begin position="21"/>
        <end position="372"/>
    </location>
</feature>
<dbReference type="PANTHER" id="PTHR47199:SF2">
    <property type="entry name" value="PHOTOSYSTEM II STABILITY_ASSEMBLY FACTOR HCF136, CHLOROPLASTIC"/>
    <property type="match status" value="1"/>
</dbReference>
<evidence type="ECO:0000256" key="1">
    <source>
        <dbReference type="SAM" id="SignalP"/>
    </source>
</evidence>
<gene>
    <name evidence="2" type="ORF">HDF10_001671</name>
</gene>
<keyword evidence="1" id="KW-0732">Signal</keyword>